<protein>
    <submittedName>
        <fullName evidence="1">Uncharacterized protein</fullName>
    </submittedName>
</protein>
<evidence type="ECO:0000313" key="1">
    <source>
        <dbReference type="EMBL" id="KAJ8049892.1"/>
    </source>
</evidence>
<gene>
    <name evidence="1" type="ORF">HOLleu_02835</name>
</gene>
<dbReference type="AlphaFoldDB" id="A0A9Q1CQ48"/>
<reference evidence="1" key="1">
    <citation type="submission" date="2021-10" db="EMBL/GenBank/DDBJ databases">
        <title>Tropical sea cucumber genome reveals ecological adaptation and Cuvierian tubules defense mechanism.</title>
        <authorList>
            <person name="Chen T."/>
        </authorList>
    </citation>
    <scope>NUCLEOTIDE SEQUENCE</scope>
    <source>
        <strain evidence="1">Nanhai2018</strain>
        <tissue evidence="1">Muscle</tissue>
    </source>
</reference>
<keyword evidence="2" id="KW-1185">Reference proteome</keyword>
<dbReference type="Proteomes" id="UP001152320">
    <property type="component" value="Chromosome 1"/>
</dbReference>
<accession>A0A9Q1CQ48</accession>
<dbReference type="OrthoDB" id="2286242at2759"/>
<sequence length="106" mass="11912">MDALETYFIASGADEKSDLVKMAKLLRIGDERMIYNAFQWENDEDVNKGKMKAEFNKKEDAKVIVKETESTELVNSLVAPVKPSGDLGVCTDPRDLEKALQESITR</sequence>
<evidence type="ECO:0000313" key="2">
    <source>
        <dbReference type="Proteomes" id="UP001152320"/>
    </source>
</evidence>
<dbReference type="EMBL" id="JAIZAY010000001">
    <property type="protein sequence ID" value="KAJ8049892.1"/>
    <property type="molecule type" value="Genomic_DNA"/>
</dbReference>
<proteinExistence type="predicted"/>
<name>A0A9Q1CQ48_HOLLE</name>
<comment type="caution">
    <text evidence="1">The sequence shown here is derived from an EMBL/GenBank/DDBJ whole genome shotgun (WGS) entry which is preliminary data.</text>
</comment>
<organism evidence="1 2">
    <name type="scientific">Holothuria leucospilota</name>
    <name type="common">Black long sea cucumber</name>
    <name type="synonym">Mertensiothuria leucospilota</name>
    <dbReference type="NCBI Taxonomy" id="206669"/>
    <lineage>
        <taxon>Eukaryota</taxon>
        <taxon>Metazoa</taxon>
        <taxon>Echinodermata</taxon>
        <taxon>Eleutherozoa</taxon>
        <taxon>Echinozoa</taxon>
        <taxon>Holothuroidea</taxon>
        <taxon>Aspidochirotacea</taxon>
        <taxon>Aspidochirotida</taxon>
        <taxon>Holothuriidae</taxon>
        <taxon>Holothuria</taxon>
    </lineage>
</organism>